<name>A0AAX3WCU2_METEX</name>
<evidence type="ECO:0000313" key="3">
    <source>
        <dbReference type="Proteomes" id="UP001223720"/>
    </source>
</evidence>
<organism evidence="2 3">
    <name type="scientific">Methylorubrum extorquens</name>
    <name type="common">Methylobacterium dichloromethanicum</name>
    <name type="synonym">Methylobacterium extorquens</name>
    <dbReference type="NCBI Taxonomy" id="408"/>
    <lineage>
        <taxon>Bacteria</taxon>
        <taxon>Pseudomonadati</taxon>
        <taxon>Pseudomonadota</taxon>
        <taxon>Alphaproteobacteria</taxon>
        <taxon>Hyphomicrobiales</taxon>
        <taxon>Methylobacteriaceae</taxon>
        <taxon>Methylorubrum</taxon>
    </lineage>
</organism>
<protein>
    <recommendedName>
        <fullName evidence="4">Transposase</fullName>
    </recommendedName>
</protein>
<dbReference type="RefSeq" id="WP_283535387.1">
    <property type="nucleotide sequence ID" value="NZ_CP073633.1"/>
</dbReference>
<reference evidence="2" key="1">
    <citation type="journal article" date="2022" name="Biotechnol. Bioprocess Eng.">
        <title>Pan-genome Analysis Reveals Comparative Genomic Features of Central Metabolic Pathways in Methylorubrum extorquens.</title>
        <authorList>
            <person name="Lee G.M."/>
            <person name="Scott-Nevros Z.K."/>
            <person name="Lee S.-M."/>
            <person name="Kim D."/>
        </authorList>
    </citation>
    <scope>NUCLEOTIDE SEQUENCE</scope>
    <source>
        <strain evidence="2">ATCC 55366</strain>
    </source>
</reference>
<feature type="region of interest" description="Disordered" evidence="1">
    <location>
        <begin position="1"/>
        <end position="23"/>
    </location>
</feature>
<dbReference type="EMBL" id="CP073633">
    <property type="protein sequence ID" value="WHQ69238.1"/>
    <property type="molecule type" value="Genomic_DNA"/>
</dbReference>
<evidence type="ECO:0000313" key="2">
    <source>
        <dbReference type="EMBL" id="WHQ69238.1"/>
    </source>
</evidence>
<evidence type="ECO:0008006" key="4">
    <source>
        <dbReference type="Google" id="ProtNLM"/>
    </source>
</evidence>
<sequence length="78" mass="8376">MIARSETRSETNDPERVVQEAEAAAPDFPGCGNAAREKGVFRFRSGLCAASLALGTSAGQGRKIGITLYLPQLPLNWR</sequence>
<dbReference type="Proteomes" id="UP001223720">
    <property type="component" value="Chromosome"/>
</dbReference>
<dbReference type="AlphaFoldDB" id="A0AAX3WCU2"/>
<accession>A0AAX3WCU2</accession>
<proteinExistence type="predicted"/>
<evidence type="ECO:0000256" key="1">
    <source>
        <dbReference type="SAM" id="MobiDB-lite"/>
    </source>
</evidence>
<feature type="compositionally biased region" description="Basic and acidic residues" evidence="1">
    <location>
        <begin position="1"/>
        <end position="19"/>
    </location>
</feature>
<gene>
    <name evidence="2" type="ORF">KEC54_23330</name>
</gene>